<evidence type="ECO:0000256" key="5">
    <source>
        <dbReference type="SAM" id="MobiDB-lite"/>
    </source>
</evidence>
<dbReference type="GO" id="GO:0016020">
    <property type="term" value="C:membrane"/>
    <property type="evidence" value="ECO:0007669"/>
    <property type="project" value="UniProtKB-SubCell"/>
</dbReference>
<sequence length="309" mass="34200">MYSSGPSGLQNAPVTKIMLFGSLGVNLMYNYFMIKKGGVVSWLPASVSLLVGVIERTQILSMISNQFLFTNVPELVFGSIFIYSFRLFERMMGSSKYTAYIISSVSITTLIQLSYSILTGEKAKASPFSFIFSTLVLFYRDIPPTIWFKLFGFKLTDKFFSYALASQVLFTFPQNLLASSFGVLSGLIYSSRLVGLTNLSFPRPVNNFCTKWILPLIQSNDTTTRGGNNRRTTTGTSSSSSANRNTRNGGPVFQNLSTNTYYQAPPPPTPIAPSEENIETLVNMGFSRARAVEVLQRTNNNLNEAAVII</sequence>
<keyword evidence="4 6" id="KW-0472">Membrane</keyword>
<evidence type="ECO:0000259" key="7">
    <source>
        <dbReference type="PROSITE" id="PS50030"/>
    </source>
</evidence>
<protein>
    <recommendedName>
        <fullName evidence="7">UBA domain-containing protein</fullName>
    </recommendedName>
</protein>
<feature type="region of interest" description="Disordered" evidence="5">
    <location>
        <begin position="223"/>
        <end position="258"/>
    </location>
</feature>
<evidence type="ECO:0000256" key="4">
    <source>
        <dbReference type="ARBA" id="ARBA00023136"/>
    </source>
</evidence>
<dbReference type="PANTHER" id="PTHR43066">
    <property type="entry name" value="RHOMBOID-RELATED PROTEIN"/>
    <property type="match status" value="1"/>
</dbReference>
<dbReference type="GO" id="GO:0004252">
    <property type="term" value="F:serine-type endopeptidase activity"/>
    <property type="evidence" value="ECO:0007669"/>
    <property type="project" value="TreeGrafter"/>
</dbReference>
<name>A0A8J4UZB5_9MYCE</name>
<dbReference type="Pfam" id="PF00627">
    <property type="entry name" value="UBA"/>
    <property type="match status" value="1"/>
</dbReference>
<feature type="transmembrane region" description="Helical" evidence="6">
    <location>
        <begin position="97"/>
        <end position="118"/>
    </location>
</feature>
<evidence type="ECO:0000256" key="2">
    <source>
        <dbReference type="ARBA" id="ARBA00022692"/>
    </source>
</evidence>
<dbReference type="EMBL" id="AJWJ01000151">
    <property type="protein sequence ID" value="KAF2074370.1"/>
    <property type="molecule type" value="Genomic_DNA"/>
</dbReference>
<feature type="domain" description="UBA" evidence="7">
    <location>
        <begin position="272"/>
        <end position="309"/>
    </location>
</feature>
<proteinExistence type="predicted"/>
<organism evidence="8 9">
    <name type="scientific">Polysphondylium violaceum</name>
    <dbReference type="NCBI Taxonomy" id="133409"/>
    <lineage>
        <taxon>Eukaryota</taxon>
        <taxon>Amoebozoa</taxon>
        <taxon>Evosea</taxon>
        <taxon>Eumycetozoa</taxon>
        <taxon>Dictyostelia</taxon>
        <taxon>Dictyosteliales</taxon>
        <taxon>Dictyosteliaceae</taxon>
        <taxon>Polysphondylium</taxon>
    </lineage>
</organism>
<reference evidence="8" key="1">
    <citation type="submission" date="2020-01" db="EMBL/GenBank/DDBJ databases">
        <title>Development of genomics and gene disruption for Polysphondylium violaceum indicates a role for the polyketide synthase stlB in stalk morphogenesis.</title>
        <authorList>
            <person name="Narita B."/>
            <person name="Kawabe Y."/>
            <person name="Kin K."/>
            <person name="Saito T."/>
            <person name="Gibbs R."/>
            <person name="Kuspa A."/>
            <person name="Muzny D."/>
            <person name="Queller D."/>
            <person name="Richards S."/>
            <person name="Strassman J."/>
            <person name="Sucgang R."/>
            <person name="Worley K."/>
            <person name="Schaap P."/>
        </authorList>
    </citation>
    <scope>NUCLEOTIDE SEQUENCE</scope>
    <source>
        <strain evidence="8">QSvi11</strain>
    </source>
</reference>
<dbReference type="Proteomes" id="UP000695562">
    <property type="component" value="Unassembled WGS sequence"/>
</dbReference>
<feature type="transmembrane region" description="Helical" evidence="6">
    <location>
        <begin position="162"/>
        <end position="189"/>
    </location>
</feature>
<dbReference type="InterPro" id="IPR035952">
    <property type="entry name" value="Rhomboid-like_sf"/>
</dbReference>
<dbReference type="AlphaFoldDB" id="A0A8J4UZB5"/>
<dbReference type="SUPFAM" id="SSF46934">
    <property type="entry name" value="UBA-like"/>
    <property type="match status" value="1"/>
</dbReference>
<evidence type="ECO:0000256" key="6">
    <source>
        <dbReference type="SAM" id="Phobius"/>
    </source>
</evidence>
<dbReference type="InterPro" id="IPR015940">
    <property type="entry name" value="UBA"/>
</dbReference>
<feature type="transmembrane region" description="Helical" evidence="6">
    <location>
        <begin position="38"/>
        <end position="55"/>
    </location>
</feature>
<dbReference type="SUPFAM" id="SSF144091">
    <property type="entry name" value="Rhomboid-like"/>
    <property type="match status" value="1"/>
</dbReference>
<gene>
    <name evidence="8" type="ORF">CYY_004345</name>
</gene>
<feature type="transmembrane region" description="Helical" evidence="6">
    <location>
        <begin position="125"/>
        <end position="142"/>
    </location>
</feature>
<evidence type="ECO:0000313" key="9">
    <source>
        <dbReference type="Proteomes" id="UP000695562"/>
    </source>
</evidence>
<keyword evidence="2 6" id="KW-0812">Transmembrane</keyword>
<evidence type="ECO:0000313" key="8">
    <source>
        <dbReference type="EMBL" id="KAF2074370.1"/>
    </source>
</evidence>
<comment type="subcellular location">
    <subcellularLocation>
        <location evidence="1">Membrane</location>
        <topology evidence="1">Multi-pass membrane protein</topology>
    </subcellularLocation>
</comment>
<accession>A0A8J4UZB5</accession>
<evidence type="ECO:0000256" key="1">
    <source>
        <dbReference type="ARBA" id="ARBA00004141"/>
    </source>
</evidence>
<dbReference type="InterPro" id="IPR009060">
    <property type="entry name" value="UBA-like_sf"/>
</dbReference>
<dbReference type="Gene3D" id="1.10.8.10">
    <property type="entry name" value="DNA helicase RuvA subunit, C-terminal domain"/>
    <property type="match status" value="1"/>
</dbReference>
<dbReference type="PANTHER" id="PTHR43066:SF21">
    <property type="entry name" value="UBIQUITIN-ASSOCIATED DOMAIN-CONTAINING PROTEIN 2"/>
    <property type="match status" value="1"/>
</dbReference>
<dbReference type="SMART" id="SM00165">
    <property type="entry name" value="UBA"/>
    <property type="match status" value="1"/>
</dbReference>
<dbReference type="OrthoDB" id="20614at2759"/>
<feature type="compositionally biased region" description="Low complexity" evidence="5">
    <location>
        <begin position="223"/>
        <end position="250"/>
    </location>
</feature>
<feature type="transmembrane region" description="Helical" evidence="6">
    <location>
        <begin position="67"/>
        <end position="85"/>
    </location>
</feature>
<comment type="caution">
    <text evidence="8">The sequence shown here is derived from an EMBL/GenBank/DDBJ whole genome shotgun (WGS) entry which is preliminary data.</text>
</comment>
<dbReference type="PROSITE" id="PS50030">
    <property type="entry name" value="UBA"/>
    <property type="match status" value="1"/>
</dbReference>
<keyword evidence="3 6" id="KW-1133">Transmembrane helix</keyword>
<evidence type="ECO:0000256" key="3">
    <source>
        <dbReference type="ARBA" id="ARBA00022989"/>
    </source>
</evidence>
<keyword evidence="9" id="KW-1185">Reference proteome</keyword>